<reference evidence="1 2" key="1">
    <citation type="journal article" date="2013" name="PLoS ONE">
        <title>Genomic and secretomic analyses reveal unique features of the lignocellulolytic enzyme system of Penicillium decumbens.</title>
        <authorList>
            <person name="Liu G."/>
            <person name="Zhang L."/>
            <person name="Wei X."/>
            <person name="Zou G."/>
            <person name="Qin Y."/>
            <person name="Ma L."/>
            <person name="Li J."/>
            <person name="Zheng H."/>
            <person name="Wang S."/>
            <person name="Wang C."/>
            <person name="Xun L."/>
            <person name="Zhao G.-P."/>
            <person name="Zhou Z."/>
            <person name="Qu Y."/>
        </authorList>
    </citation>
    <scope>NUCLEOTIDE SEQUENCE [LARGE SCALE GENOMIC DNA]</scope>
    <source>
        <strain evidence="2">114-2 / CGMCC 5302</strain>
    </source>
</reference>
<dbReference type="Proteomes" id="UP000019376">
    <property type="component" value="Unassembled WGS sequence"/>
</dbReference>
<accession>S8BAU4</accession>
<evidence type="ECO:0000313" key="1">
    <source>
        <dbReference type="EMBL" id="EPS31942.1"/>
    </source>
</evidence>
<organism evidence="1 2">
    <name type="scientific">Penicillium oxalicum (strain 114-2 / CGMCC 5302)</name>
    <name type="common">Penicillium decumbens</name>
    <dbReference type="NCBI Taxonomy" id="933388"/>
    <lineage>
        <taxon>Eukaryota</taxon>
        <taxon>Fungi</taxon>
        <taxon>Dikarya</taxon>
        <taxon>Ascomycota</taxon>
        <taxon>Pezizomycotina</taxon>
        <taxon>Eurotiomycetes</taxon>
        <taxon>Eurotiomycetidae</taxon>
        <taxon>Eurotiales</taxon>
        <taxon>Aspergillaceae</taxon>
        <taxon>Penicillium</taxon>
    </lineage>
</organism>
<evidence type="ECO:0000313" key="2">
    <source>
        <dbReference type="Proteomes" id="UP000019376"/>
    </source>
</evidence>
<keyword evidence="2" id="KW-1185">Reference proteome</keyword>
<proteinExistence type="predicted"/>
<dbReference type="EMBL" id="KB644414">
    <property type="protein sequence ID" value="EPS31942.1"/>
    <property type="molecule type" value="Genomic_DNA"/>
</dbReference>
<gene>
    <name evidence="1" type="ORF">PDE_06901</name>
</gene>
<sequence>MEGPRRLVQPGPPIARDTDRKTLTCYVGTAKWKYPNRAKYIPILQEFTKQIPPQVDKSVQKDFAIITTPGNNSTTTYMSV</sequence>
<protein>
    <submittedName>
        <fullName evidence="1">Uncharacterized protein</fullName>
    </submittedName>
</protein>
<dbReference type="HOGENOM" id="CLU_2590524_0_0_1"/>
<dbReference type="AlphaFoldDB" id="S8BAU4"/>
<name>S8BAU4_PENO1</name>